<dbReference type="OMA" id="RTEEGMQ"/>
<keyword evidence="2" id="KW-1185">Reference proteome</keyword>
<dbReference type="AlphaFoldDB" id="D8QGF9"/>
<dbReference type="SUPFAM" id="SSF51905">
    <property type="entry name" value="FAD/NAD(P)-binding domain"/>
    <property type="match status" value="1"/>
</dbReference>
<accession>D8QGF9</accession>
<organism evidence="2">
    <name type="scientific">Schizophyllum commune (strain H4-8 / FGSC 9210)</name>
    <name type="common">Split gill fungus</name>
    <dbReference type="NCBI Taxonomy" id="578458"/>
    <lineage>
        <taxon>Eukaryota</taxon>
        <taxon>Fungi</taxon>
        <taxon>Dikarya</taxon>
        <taxon>Basidiomycota</taxon>
        <taxon>Agaricomycotina</taxon>
        <taxon>Agaricomycetes</taxon>
        <taxon>Agaricomycetidae</taxon>
        <taxon>Agaricales</taxon>
        <taxon>Schizophyllaceae</taxon>
        <taxon>Schizophyllum</taxon>
    </lineage>
</organism>
<dbReference type="VEuPathDB" id="FungiDB:SCHCODRAFT_02752343"/>
<protein>
    <submittedName>
        <fullName evidence="1">Uncharacterized protein</fullName>
    </submittedName>
</protein>
<proteinExistence type="predicted"/>
<reference evidence="1 2" key="1">
    <citation type="journal article" date="2010" name="Nat. Biotechnol.">
        <title>Genome sequence of the model mushroom Schizophyllum commune.</title>
        <authorList>
            <person name="Ohm R.A."/>
            <person name="de Jong J.F."/>
            <person name="Lugones L.G."/>
            <person name="Aerts A."/>
            <person name="Kothe E."/>
            <person name="Stajich J.E."/>
            <person name="de Vries R.P."/>
            <person name="Record E."/>
            <person name="Levasseur A."/>
            <person name="Baker S.E."/>
            <person name="Bartholomew K.A."/>
            <person name="Coutinho P.M."/>
            <person name="Erdmann S."/>
            <person name="Fowler T.J."/>
            <person name="Gathman A.C."/>
            <person name="Lombard V."/>
            <person name="Henrissat B."/>
            <person name="Knabe N."/>
            <person name="Kuees U."/>
            <person name="Lilly W.W."/>
            <person name="Lindquist E."/>
            <person name="Lucas S."/>
            <person name="Magnuson J.K."/>
            <person name="Piumi F."/>
            <person name="Raudaskoski M."/>
            <person name="Salamov A."/>
            <person name="Schmutz J."/>
            <person name="Schwarze F.W.M.R."/>
            <person name="vanKuyk P.A."/>
            <person name="Horton J.S."/>
            <person name="Grigoriev I.V."/>
            <person name="Woesten H.A.B."/>
        </authorList>
    </citation>
    <scope>NUCLEOTIDE SEQUENCE [LARGE SCALE GENOMIC DNA]</scope>
    <source>
        <strain evidence="2">H4-8 / FGSC 9210</strain>
    </source>
</reference>
<gene>
    <name evidence="1" type="ORF">SCHCODRAFT_237598</name>
</gene>
<sequence>MAATIPLLFVYAGLAALILGRALVLVGRYIRNRALRRETCLQEFESLGLPRRGRKIEGTAVICGGSYSGLLAARVCHDHFERVVIIEPEEWLSTDEGRSTAAWTQTSQRSRIMQYFCLNATQVSTFLGLQRLYDNFIAESRASDIHIGPAMLKADFWGNIMKLDPNDLPNNTHASRQAQETLIRRLTLDKKRFPNIQQISGLVVGLQRHAYGVQGHSSVQTVAVRIGNDVVNVPGALFVDCTGSSHGLKWLARAGYGQVLPPRALPLRDIIVTYDPKARFSALTFPVSAALRARLNAFLPPRTSATIYACLANPEKQNTSVYAVERDGGMVMLCAGAWGDIELPTTLDEFIAFTKSRWMERPYPAFFLRLLDELRVAEPGMTCCKCNTGPRTYTQYHKAGDLPSNWIAIGDSVMTLNPIFGESTKIADYGFEKTVPMEGETLSTGRLSRWYEKRLKYLSTEDGDVAMAIFRVSQSLSPAIDLIHPSILLKIVWSTLKDPHL</sequence>
<dbReference type="HOGENOM" id="CLU_025587_1_0_1"/>
<dbReference type="InParanoid" id="D8QGF9"/>
<dbReference type="InterPro" id="IPR036188">
    <property type="entry name" value="FAD/NAD-bd_sf"/>
</dbReference>
<dbReference type="Proteomes" id="UP000007431">
    <property type="component" value="Unassembled WGS sequence"/>
</dbReference>
<dbReference type="EMBL" id="GL377311">
    <property type="protein sequence ID" value="EFI93294.1"/>
    <property type="molecule type" value="Genomic_DNA"/>
</dbReference>
<dbReference type="eggNOG" id="ENOG502SGWS">
    <property type="taxonomic scope" value="Eukaryota"/>
</dbReference>
<evidence type="ECO:0000313" key="2">
    <source>
        <dbReference type="Proteomes" id="UP000007431"/>
    </source>
</evidence>
<evidence type="ECO:0000313" key="1">
    <source>
        <dbReference type="EMBL" id="EFI93294.1"/>
    </source>
</evidence>
<name>D8QGF9_SCHCM</name>